<sequence length="132" mass="15005">MVEMKPIQPPNKPSDITHPRRKSARVSKQLERYGMLALTGQLDNDPKTFEEAMSDINSGTGLKLEVSTFKARLVAKGYTQRPSVDFEKTYLPVAMAKSIRILLARAAYHDYEIWQMDVKIAFVNGFIEEKSI</sequence>
<reference evidence="3" key="1">
    <citation type="submission" date="2020-06" db="EMBL/GenBank/DDBJ databases">
        <authorList>
            <person name="Li T."/>
            <person name="Hu X."/>
            <person name="Zhang T."/>
            <person name="Song X."/>
            <person name="Zhang H."/>
            <person name="Dai N."/>
            <person name="Sheng W."/>
            <person name="Hou X."/>
            <person name="Wei L."/>
        </authorList>
    </citation>
    <scope>NUCLEOTIDE SEQUENCE</scope>
    <source>
        <strain evidence="3">G02</strain>
        <tissue evidence="3">Leaf</tissue>
    </source>
</reference>
<feature type="domain" description="Reverse transcriptase Ty1/copia-type" evidence="2">
    <location>
        <begin position="65"/>
        <end position="130"/>
    </location>
</feature>
<gene>
    <name evidence="3" type="ORF">Sradi_1898300</name>
</gene>
<dbReference type="Pfam" id="PF07727">
    <property type="entry name" value="RVT_2"/>
    <property type="match status" value="1"/>
</dbReference>
<organism evidence="3">
    <name type="scientific">Sesamum radiatum</name>
    <name type="common">Black benniseed</name>
    <dbReference type="NCBI Taxonomy" id="300843"/>
    <lineage>
        <taxon>Eukaryota</taxon>
        <taxon>Viridiplantae</taxon>
        <taxon>Streptophyta</taxon>
        <taxon>Embryophyta</taxon>
        <taxon>Tracheophyta</taxon>
        <taxon>Spermatophyta</taxon>
        <taxon>Magnoliopsida</taxon>
        <taxon>eudicotyledons</taxon>
        <taxon>Gunneridae</taxon>
        <taxon>Pentapetalae</taxon>
        <taxon>asterids</taxon>
        <taxon>lamiids</taxon>
        <taxon>Lamiales</taxon>
        <taxon>Pedaliaceae</taxon>
        <taxon>Sesamum</taxon>
    </lineage>
</organism>
<dbReference type="EMBL" id="JACGWJ010000007">
    <property type="protein sequence ID" value="KAL0409639.1"/>
    <property type="molecule type" value="Genomic_DNA"/>
</dbReference>
<evidence type="ECO:0000256" key="1">
    <source>
        <dbReference type="SAM" id="MobiDB-lite"/>
    </source>
</evidence>
<evidence type="ECO:0000313" key="3">
    <source>
        <dbReference type="EMBL" id="KAL0409639.1"/>
    </source>
</evidence>
<dbReference type="AlphaFoldDB" id="A0AAW2TYN2"/>
<evidence type="ECO:0000259" key="2">
    <source>
        <dbReference type="Pfam" id="PF07727"/>
    </source>
</evidence>
<reference evidence="3" key="2">
    <citation type="journal article" date="2024" name="Plant">
        <title>Genomic evolution and insights into agronomic trait innovations of Sesamum species.</title>
        <authorList>
            <person name="Miao H."/>
            <person name="Wang L."/>
            <person name="Qu L."/>
            <person name="Liu H."/>
            <person name="Sun Y."/>
            <person name="Le M."/>
            <person name="Wang Q."/>
            <person name="Wei S."/>
            <person name="Zheng Y."/>
            <person name="Lin W."/>
            <person name="Duan Y."/>
            <person name="Cao H."/>
            <person name="Xiong S."/>
            <person name="Wang X."/>
            <person name="Wei L."/>
            <person name="Li C."/>
            <person name="Ma Q."/>
            <person name="Ju M."/>
            <person name="Zhao R."/>
            <person name="Li G."/>
            <person name="Mu C."/>
            <person name="Tian Q."/>
            <person name="Mei H."/>
            <person name="Zhang T."/>
            <person name="Gao T."/>
            <person name="Zhang H."/>
        </authorList>
    </citation>
    <scope>NUCLEOTIDE SEQUENCE</scope>
    <source>
        <strain evidence="3">G02</strain>
    </source>
</reference>
<protein>
    <submittedName>
        <fullName evidence="3">Retrovirus-related Pol polyprotein from transposon RE2</fullName>
    </submittedName>
</protein>
<dbReference type="InterPro" id="IPR013103">
    <property type="entry name" value="RVT_2"/>
</dbReference>
<accession>A0AAW2TYN2</accession>
<comment type="caution">
    <text evidence="3">The sequence shown here is derived from an EMBL/GenBank/DDBJ whole genome shotgun (WGS) entry which is preliminary data.</text>
</comment>
<feature type="region of interest" description="Disordered" evidence="1">
    <location>
        <begin position="1"/>
        <end position="24"/>
    </location>
</feature>
<name>A0AAW2TYN2_SESRA</name>
<proteinExistence type="predicted"/>